<evidence type="ECO:0000313" key="3">
    <source>
        <dbReference type="Proteomes" id="UP000541636"/>
    </source>
</evidence>
<proteinExistence type="predicted"/>
<dbReference type="Proteomes" id="UP000541636">
    <property type="component" value="Unassembled WGS sequence"/>
</dbReference>
<dbReference type="InterPro" id="IPR008309">
    <property type="entry name" value="YdbL"/>
</dbReference>
<dbReference type="RefSeq" id="WP_168609246.1">
    <property type="nucleotide sequence ID" value="NZ_JAAZQD010000003.1"/>
</dbReference>
<organism evidence="2 3">
    <name type="scientific">Oleiagrimonas citrea</name>
    <dbReference type="NCBI Taxonomy" id="1665687"/>
    <lineage>
        <taxon>Bacteria</taxon>
        <taxon>Pseudomonadati</taxon>
        <taxon>Pseudomonadota</taxon>
        <taxon>Gammaproteobacteria</taxon>
        <taxon>Lysobacterales</taxon>
        <taxon>Rhodanobacteraceae</taxon>
        <taxon>Oleiagrimonas</taxon>
    </lineage>
</organism>
<accession>A0A846ZNZ4</accession>
<comment type="caution">
    <text evidence="2">The sequence shown here is derived from an EMBL/GenBank/DDBJ whole genome shotgun (WGS) entry which is preliminary data.</text>
</comment>
<dbReference type="AlphaFoldDB" id="A0A846ZNZ4"/>
<protein>
    <submittedName>
        <fullName evidence="2">YdbL family protein</fullName>
    </submittedName>
</protein>
<reference evidence="2 3" key="1">
    <citation type="journal article" date="2017" name="Int. J. Syst. Evol. Microbiol.">
        <title>Oleiagrimonas citrea sp. nov., a marine bacterium isolated from tidal flat sediment and emended description of the genus Oleiagrimonas Fang et al. 2015 and Oleiagrimonas soli.</title>
        <authorList>
            <person name="Yang S.H."/>
            <person name="Seo H.S."/>
            <person name="Seong C.N."/>
            <person name="Kwon K.K."/>
        </authorList>
    </citation>
    <scope>NUCLEOTIDE SEQUENCE [LARGE SCALE GENOMIC DNA]</scope>
    <source>
        <strain evidence="2 3">MEBiC09124</strain>
    </source>
</reference>
<keyword evidence="3" id="KW-1185">Reference proteome</keyword>
<dbReference type="EMBL" id="JAAZQD010000003">
    <property type="protein sequence ID" value="NKZ39171.1"/>
    <property type="molecule type" value="Genomic_DNA"/>
</dbReference>
<name>A0A846ZNZ4_9GAMM</name>
<sequence length="205" mass="21801">MRKLVALFAVLMLTALVGCVTINVYFPEAAAQKAADQFIGSVIDQGAQAAPAPKNGASSGMESKPAEGGPSASVIDLLIPAAYAAGSTPDLRIHTPAIDAIHARMSKRFRESLKSLLDEGAIGFTQDGLVAVRSLSAAPLAQRAGVKSTVAAENKDRNQLYTAIAKANGHPEWASQVRETFAQLWIQRAHAGWYYQNSAGVWKRK</sequence>
<feature type="region of interest" description="Disordered" evidence="1">
    <location>
        <begin position="50"/>
        <end position="69"/>
    </location>
</feature>
<evidence type="ECO:0000256" key="1">
    <source>
        <dbReference type="SAM" id="MobiDB-lite"/>
    </source>
</evidence>
<dbReference type="PROSITE" id="PS51257">
    <property type="entry name" value="PROKAR_LIPOPROTEIN"/>
    <property type="match status" value="1"/>
</dbReference>
<evidence type="ECO:0000313" key="2">
    <source>
        <dbReference type="EMBL" id="NKZ39171.1"/>
    </source>
</evidence>
<dbReference type="Pfam" id="PF07027">
    <property type="entry name" value="DUF1318"/>
    <property type="match status" value="1"/>
</dbReference>
<gene>
    <name evidence="2" type="ORF">HF690_09440</name>
</gene>